<proteinExistence type="predicted"/>
<keyword evidence="2" id="KW-1185">Reference proteome</keyword>
<organism evidence="1 2">
    <name type="scientific">Rhodococcus wratislaviensis</name>
    <name type="common">Tsukamurella wratislaviensis</name>
    <dbReference type="NCBI Taxonomy" id="44752"/>
    <lineage>
        <taxon>Bacteria</taxon>
        <taxon>Bacillati</taxon>
        <taxon>Actinomycetota</taxon>
        <taxon>Actinomycetes</taxon>
        <taxon>Mycobacteriales</taxon>
        <taxon>Nocardiaceae</taxon>
        <taxon>Rhodococcus</taxon>
    </lineage>
</organism>
<protein>
    <submittedName>
        <fullName evidence="1">Uncharacterized protein</fullName>
    </submittedName>
</protein>
<dbReference type="AlphaFoldDB" id="A0A402C469"/>
<accession>A0A402C469</accession>
<comment type="caution">
    <text evidence="1">The sequence shown here is derived from an EMBL/GenBank/DDBJ whole genome shotgun (WGS) entry which is preliminary data.</text>
</comment>
<evidence type="ECO:0000313" key="1">
    <source>
        <dbReference type="EMBL" id="GCE38444.1"/>
    </source>
</evidence>
<reference evidence="1 2" key="1">
    <citation type="submission" date="2018-11" db="EMBL/GenBank/DDBJ databases">
        <title>Microbial catabolism of amino acid.</title>
        <authorList>
            <person name="Hibi M."/>
            <person name="Ogawa J."/>
        </authorList>
    </citation>
    <scope>NUCLEOTIDE SEQUENCE [LARGE SCALE GENOMIC DNA]</scope>
    <source>
        <strain evidence="1 2">C31-06</strain>
    </source>
</reference>
<dbReference type="EMBL" id="BHYM01000019">
    <property type="protein sequence ID" value="GCE38444.1"/>
    <property type="molecule type" value="Genomic_DNA"/>
</dbReference>
<name>A0A402C469_RHOWR</name>
<gene>
    <name evidence="1" type="ORF">Rhow_001496</name>
</gene>
<sequence length="37" mass="4090">MFVHVSSRAGGLVRRSPSADVIGEIIEDYAAVSRTRW</sequence>
<dbReference type="Proteomes" id="UP000287519">
    <property type="component" value="Unassembled WGS sequence"/>
</dbReference>
<evidence type="ECO:0000313" key="2">
    <source>
        <dbReference type="Proteomes" id="UP000287519"/>
    </source>
</evidence>